<organism evidence="10 11">
    <name type="scientific">Drosophila ananassae</name>
    <name type="common">Fruit fly</name>
    <dbReference type="NCBI Taxonomy" id="7217"/>
    <lineage>
        <taxon>Eukaryota</taxon>
        <taxon>Metazoa</taxon>
        <taxon>Ecdysozoa</taxon>
        <taxon>Arthropoda</taxon>
        <taxon>Hexapoda</taxon>
        <taxon>Insecta</taxon>
        <taxon>Pterygota</taxon>
        <taxon>Neoptera</taxon>
        <taxon>Endopterygota</taxon>
        <taxon>Diptera</taxon>
        <taxon>Brachycera</taxon>
        <taxon>Muscomorpha</taxon>
        <taxon>Ephydroidea</taxon>
        <taxon>Drosophilidae</taxon>
        <taxon>Drosophila</taxon>
        <taxon>Sophophora</taxon>
    </lineage>
</organism>
<dbReference type="OrthoDB" id="869189at2759"/>
<keyword evidence="4" id="KW-0812">Transmembrane</keyword>
<evidence type="ECO:0000256" key="2">
    <source>
        <dbReference type="ARBA" id="ARBA00006416"/>
    </source>
</evidence>
<dbReference type="STRING" id="7217.A0A0P8XEA5"/>
<evidence type="ECO:0000256" key="1">
    <source>
        <dbReference type="ARBA" id="ARBA00004448"/>
    </source>
</evidence>
<protein>
    <recommendedName>
        <fullName evidence="9">Mitochondrial pyruvate carrier</fullName>
    </recommendedName>
</protein>
<evidence type="ECO:0000256" key="5">
    <source>
        <dbReference type="ARBA" id="ARBA00022792"/>
    </source>
</evidence>
<gene>
    <name evidence="10" type="primary">Dana\GF15117</name>
    <name evidence="10" type="synonym">dana_GLEANR_15884</name>
    <name evidence="10" type="ORF">GF15117</name>
</gene>
<comment type="subcellular location">
    <subcellularLocation>
        <location evidence="1 9">Mitochondrion inner membrane</location>
        <topology evidence="1 9">Multi-pass membrane protein</topology>
    </subcellularLocation>
</comment>
<dbReference type="InterPro" id="IPR005336">
    <property type="entry name" value="MPC"/>
</dbReference>
<evidence type="ECO:0000256" key="8">
    <source>
        <dbReference type="ARBA" id="ARBA00023136"/>
    </source>
</evidence>
<evidence type="ECO:0000256" key="7">
    <source>
        <dbReference type="ARBA" id="ARBA00023128"/>
    </source>
</evidence>
<dbReference type="GO" id="GO:0006850">
    <property type="term" value="P:pyruvate import into mitochondria"/>
    <property type="evidence" value="ECO:0007669"/>
    <property type="project" value="InterPro"/>
</dbReference>
<keyword evidence="7 9" id="KW-0496">Mitochondrion</keyword>
<dbReference type="EMBL" id="CH902620">
    <property type="protein sequence ID" value="KPU73165.1"/>
    <property type="molecule type" value="Genomic_DNA"/>
</dbReference>
<sequence>MRPFFRIYGDIIRHADRLVPGMMRPMWLSATGPRTVFFWGPAMKWVLPAICKQCVVLAGLIDVLARPPHLISQKQSLVLALSGVLWSRWSLVIKPKNYSYLACNAVLSVSQCMLLWRSLNSEWKKWQDEKAHIEQPDYVEKRAGWPFRLFVD</sequence>
<keyword evidence="8" id="KW-0472">Membrane</keyword>
<keyword evidence="11" id="KW-1185">Reference proteome</keyword>
<accession>A0A0P8XEA5</accession>
<dbReference type="InParanoid" id="A0A0P8XEA5"/>
<comment type="similarity">
    <text evidence="2 9">Belongs to the mitochondrial pyruvate carrier (MPC) (TC 2.A.105) family.</text>
</comment>
<evidence type="ECO:0000256" key="6">
    <source>
        <dbReference type="ARBA" id="ARBA00022989"/>
    </source>
</evidence>
<dbReference type="Pfam" id="PF03650">
    <property type="entry name" value="MPC"/>
    <property type="match status" value="1"/>
</dbReference>
<evidence type="ECO:0000313" key="10">
    <source>
        <dbReference type="EMBL" id="KPU73165.1"/>
    </source>
</evidence>
<dbReference type="Proteomes" id="UP000007801">
    <property type="component" value="Unassembled WGS sequence"/>
</dbReference>
<name>A0A0P8XEA5_DROAN</name>
<comment type="function">
    <text evidence="9">Mediates the uptake of pyruvate into mitochondria.</text>
</comment>
<keyword evidence="3 9" id="KW-0813">Transport</keyword>
<keyword evidence="6" id="KW-1133">Transmembrane helix</keyword>
<proteinExistence type="inferred from homology"/>
<keyword evidence="5 9" id="KW-0999">Mitochondrion inner membrane</keyword>
<evidence type="ECO:0000256" key="3">
    <source>
        <dbReference type="ARBA" id="ARBA00022448"/>
    </source>
</evidence>
<evidence type="ECO:0000256" key="4">
    <source>
        <dbReference type="ARBA" id="ARBA00022692"/>
    </source>
</evidence>
<dbReference type="AlphaFoldDB" id="A0A0P8XEA5"/>
<evidence type="ECO:0000313" key="11">
    <source>
        <dbReference type="Proteomes" id="UP000007801"/>
    </source>
</evidence>
<evidence type="ECO:0000256" key="9">
    <source>
        <dbReference type="RuleBase" id="RU363100"/>
    </source>
</evidence>
<dbReference type="GO" id="GO:0005743">
    <property type="term" value="C:mitochondrial inner membrane"/>
    <property type="evidence" value="ECO:0007669"/>
    <property type="project" value="UniProtKB-SubCell"/>
</dbReference>
<reference evidence="10 11" key="1">
    <citation type="journal article" date="2007" name="Nature">
        <title>Evolution of genes and genomes on the Drosophila phylogeny.</title>
        <authorList>
            <consortium name="Drosophila 12 Genomes Consortium"/>
            <person name="Clark A.G."/>
            <person name="Eisen M.B."/>
            <person name="Smith D.R."/>
            <person name="Bergman C.M."/>
            <person name="Oliver B."/>
            <person name="Markow T.A."/>
            <person name="Kaufman T.C."/>
            <person name="Kellis M."/>
            <person name="Gelbart W."/>
            <person name="Iyer V.N."/>
            <person name="Pollard D.A."/>
            <person name="Sackton T.B."/>
            <person name="Larracuente A.M."/>
            <person name="Singh N.D."/>
            <person name="Abad J.P."/>
            <person name="Abt D.N."/>
            <person name="Adryan B."/>
            <person name="Aguade M."/>
            <person name="Akashi H."/>
            <person name="Anderson W.W."/>
            <person name="Aquadro C.F."/>
            <person name="Ardell D.H."/>
            <person name="Arguello R."/>
            <person name="Artieri C.G."/>
            <person name="Barbash D.A."/>
            <person name="Barker D."/>
            <person name="Barsanti P."/>
            <person name="Batterham P."/>
            <person name="Batzoglou S."/>
            <person name="Begun D."/>
            <person name="Bhutkar A."/>
            <person name="Blanco E."/>
            <person name="Bosak S.A."/>
            <person name="Bradley R.K."/>
            <person name="Brand A.D."/>
            <person name="Brent M.R."/>
            <person name="Brooks A.N."/>
            <person name="Brown R.H."/>
            <person name="Butlin R.K."/>
            <person name="Caggese C."/>
            <person name="Calvi B.R."/>
            <person name="Bernardo de Carvalho A."/>
            <person name="Caspi A."/>
            <person name="Castrezana S."/>
            <person name="Celniker S.E."/>
            <person name="Chang J.L."/>
            <person name="Chapple C."/>
            <person name="Chatterji S."/>
            <person name="Chinwalla A."/>
            <person name="Civetta A."/>
            <person name="Clifton S.W."/>
            <person name="Comeron J.M."/>
            <person name="Costello J.C."/>
            <person name="Coyne J.A."/>
            <person name="Daub J."/>
            <person name="David R.G."/>
            <person name="Delcher A.L."/>
            <person name="Delehaunty K."/>
            <person name="Do C.B."/>
            <person name="Ebling H."/>
            <person name="Edwards K."/>
            <person name="Eickbush T."/>
            <person name="Evans J.D."/>
            <person name="Filipski A."/>
            <person name="Findeiss S."/>
            <person name="Freyhult E."/>
            <person name="Fulton L."/>
            <person name="Fulton R."/>
            <person name="Garcia A.C."/>
            <person name="Gardiner A."/>
            <person name="Garfield D.A."/>
            <person name="Garvin B.E."/>
            <person name="Gibson G."/>
            <person name="Gilbert D."/>
            <person name="Gnerre S."/>
            <person name="Godfrey J."/>
            <person name="Good R."/>
            <person name="Gotea V."/>
            <person name="Gravely B."/>
            <person name="Greenberg A.J."/>
            <person name="Griffiths-Jones S."/>
            <person name="Gross S."/>
            <person name="Guigo R."/>
            <person name="Gustafson E.A."/>
            <person name="Haerty W."/>
            <person name="Hahn M.W."/>
            <person name="Halligan D.L."/>
            <person name="Halpern A.L."/>
            <person name="Halter G.M."/>
            <person name="Han M.V."/>
            <person name="Heger A."/>
            <person name="Hillier L."/>
            <person name="Hinrichs A.S."/>
            <person name="Holmes I."/>
            <person name="Hoskins R.A."/>
            <person name="Hubisz M.J."/>
            <person name="Hultmark D."/>
            <person name="Huntley M.A."/>
            <person name="Jaffe D.B."/>
            <person name="Jagadeeshan S."/>
            <person name="Jeck W.R."/>
            <person name="Johnson J."/>
            <person name="Jones C.D."/>
            <person name="Jordan W.C."/>
            <person name="Karpen G.H."/>
            <person name="Kataoka E."/>
            <person name="Keightley P.D."/>
            <person name="Kheradpour P."/>
            <person name="Kirkness E.F."/>
            <person name="Koerich L.B."/>
            <person name="Kristiansen K."/>
            <person name="Kudrna D."/>
            <person name="Kulathinal R.J."/>
            <person name="Kumar S."/>
            <person name="Kwok R."/>
            <person name="Lander E."/>
            <person name="Langley C.H."/>
            <person name="Lapoint R."/>
            <person name="Lazzaro B.P."/>
            <person name="Lee S.J."/>
            <person name="Levesque L."/>
            <person name="Li R."/>
            <person name="Lin C.F."/>
            <person name="Lin M.F."/>
            <person name="Lindblad-Toh K."/>
            <person name="Llopart A."/>
            <person name="Long M."/>
            <person name="Low L."/>
            <person name="Lozovsky E."/>
            <person name="Lu J."/>
            <person name="Luo M."/>
            <person name="Machado C.A."/>
            <person name="Makalowski W."/>
            <person name="Marzo M."/>
            <person name="Matsuda M."/>
            <person name="Matzkin L."/>
            <person name="McAllister B."/>
            <person name="McBride C.S."/>
            <person name="McKernan B."/>
            <person name="McKernan K."/>
            <person name="Mendez-Lago M."/>
            <person name="Minx P."/>
            <person name="Mollenhauer M.U."/>
            <person name="Montooth K."/>
            <person name="Mount S.M."/>
            <person name="Mu X."/>
            <person name="Myers E."/>
            <person name="Negre B."/>
            <person name="Newfeld S."/>
            <person name="Nielsen R."/>
            <person name="Noor M.A."/>
            <person name="O'Grady P."/>
            <person name="Pachter L."/>
            <person name="Papaceit M."/>
            <person name="Parisi M.J."/>
            <person name="Parisi M."/>
            <person name="Parts L."/>
            <person name="Pedersen J.S."/>
            <person name="Pesole G."/>
            <person name="Phillippy A.M."/>
            <person name="Ponting C.P."/>
            <person name="Pop M."/>
            <person name="Porcelli D."/>
            <person name="Powell J.R."/>
            <person name="Prohaska S."/>
            <person name="Pruitt K."/>
            <person name="Puig M."/>
            <person name="Quesneville H."/>
            <person name="Ram K.R."/>
            <person name="Rand D."/>
            <person name="Rasmussen M.D."/>
            <person name="Reed L.K."/>
            <person name="Reenan R."/>
            <person name="Reily A."/>
            <person name="Remington K.A."/>
            <person name="Rieger T.T."/>
            <person name="Ritchie M.G."/>
            <person name="Robin C."/>
            <person name="Rogers Y.H."/>
            <person name="Rohde C."/>
            <person name="Rozas J."/>
            <person name="Rubenfield M.J."/>
            <person name="Ruiz A."/>
            <person name="Russo S."/>
            <person name="Salzberg S.L."/>
            <person name="Sanchez-Gracia A."/>
            <person name="Saranga D.J."/>
            <person name="Sato H."/>
            <person name="Schaeffer S.W."/>
            <person name="Schatz M.C."/>
            <person name="Schlenke T."/>
            <person name="Schwartz R."/>
            <person name="Segarra C."/>
            <person name="Singh R.S."/>
            <person name="Sirot L."/>
            <person name="Sirota M."/>
            <person name="Sisneros N.B."/>
            <person name="Smith C.D."/>
            <person name="Smith T.F."/>
            <person name="Spieth J."/>
            <person name="Stage D.E."/>
            <person name="Stark A."/>
            <person name="Stephan W."/>
            <person name="Strausberg R.L."/>
            <person name="Strempel S."/>
            <person name="Sturgill D."/>
            <person name="Sutton G."/>
            <person name="Sutton G.G."/>
            <person name="Tao W."/>
            <person name="Teichmann S."/>
            <person name="Tobari Y.N."/>
            <person name="Tomimura Y."/>
            <person name="Tsolas J.M."/>
            <person name="Valente V.L."/>
            <person name="Venter E."/>
            <person name="Venter J.C."/>
            <person name="Vicario S."/>
            <person name="Vieira F.G."/>
            <person name="Vilella A.J."/>
            <person name="Villasante A."/>
            <person name="Walenz B."/>
            <person name="Wang J."/>
            <person name="Wasserman M."/>
            <person name="Watts T."/>
            <person name="Wilson D."/>
            <person name="Wilson R.K."/>
            <person name="Wing R.A."/>
            <person name="Wolfner M.F."/>
            <person name="Wong A."/>
            <person name="Wong G.K."/>
            <person name="Wu C.I."/>
            <person name="Wu G."/>
            <person name="Yamamoto D."/>
            <person name="Yang H.P."/>
            <person name="Yang S.P."/>
            <person name="Yorke J.A."/>
            <person name="Yoshida K."/>
            <person name="Zdobnov E."/>
            <person name="Zhang P."/>
            <person name="Zhang Y."/>
            <person name="Zimin A.V."/>
            <person name="Baldwin J."/>
            <person name="Abdouelleil A."/>
            <person name="Abdulkadir J."/>
            <person name="Abebe A."/>
            <person name="Abera B."/>
            <person name="Abreu J."/>
            <person name="Acer S.C."/>
            <person name="Aftuck L."/>
            <person name="Alexander A."/>
            <person name="An P."/>
            <person name="Anderson E."/>
            <person name="Anderson S."/>
            <person name="Arachi H."/>
            <person name="Azer M."/>
            <person name="Bachantsang P."/>
            <person name="Barry A."/>
            <person name="Bayul T."/>
            <person name="Berlin A."/>
            <person name="Bessette D."/>
            <person name="Bloom T."/>
            <person name="Blye J."/>
            <person name="Boguslavskiy L."/>
            <person name="Bonnet C."/>
            <person name="Boukhgalter B."/>
            <person name="Bourzgui I."/>
            <person name="Brown A."/>
            <person name="Cahill P."/>
            <person name="Channer S."/>
            <person name="Cheshatsang Y."/>
            <person name="Chuda L."/>
            <person name="Citroen M."/>
            <person name="Collymore A."/>
            <person name="Cooke P."/>
            <person name="Costello M."/>
            <person name="D'Aco K."/>
            <person name="Daza R."/>
            <person name="De Haan G."/>
            <person name="DeGray S."/>
            <person name="DeMaso C."/>
            <person name="Dhargay N."/>
            <person name="Dooley K."/>
            <person name="Dooley E."/>
            <person name="Doricent M."/>
            <person name="Dorje P."/>
            <person name="Dorjee K."/>
            <person name="Dupes A."/>
            <person name="Elong R."/>
            <person name="Falk J."/>
            <person name="Farina A."/>
            <person name="Faro S."/>
            <person name="Ferguson D."/>
            <person name="Fisher S."/>
            <person name="Foley C.D."/>
            <person name="Franke A."/>
            <person name="Friedrich D."/>
            <person name="Gadbois L."/>
            <person name="Gearin G."/>
            <person name="Gearin C.R."/>
            <person name="Giannoukos G."/>
            <person name="Goode T."/>
            <person name="Graham J."/>
            <person name="Grandbois E."/>
            <person name="Grewal S."/>
            <person name="Gyaltsen K."/>
            <person name="Hafez N."/>
            <person name="Hagos B."/>
            <person name="Hall J."/>
            <person name="Henson C."/>
            <person name="Hollinger A."/>
            <person name="Honan T."/>
            <person name="Huard M.D."/>
            <person name="Hughes L."/>
            <person name="Hurhula B."/>
            <person name="Husby M.E."/>
            <person name="Kamat A."/>
            <person name="Kanga B."/>
            <person name="Kashin S."/>
            <person name="Khazanovich D."/>
            <person name="Kisner P."/>
            <person name="Lance K."/>
            <person name="Lara M."/>
            <person name="Lee W."/>
            <person name="Lennon N."/>
            <person name="Letendre F."/>
            <person name="LeVine R."/>
            <person name="Lipovsky A."/>
            <person name="Liu X."/>
            <person name="Liu J."/>
            <person name="Liu S."/>
            <person name="Lokyitsang T."/>
            <person name="Lokyitsang Y."/>
            <person name="Lubonja R."/>
            <person name="Lui A."/>
            <person name="MacDonald P."/>
            <person name="Magnisalis V."/>
            <person name="Maru K."/>
            <person name="Matthews C."/>
            <person name="McCusker W."/>
            <person name="McDonough S."/>
            <person name="Mehta T."/>
            <person name="Meldrim J."/>
            <person name="Meneus L."/>
            <person name="Mihai O."/>
            <person name="Mihalev A."/>
            <person name="Mihova T."/>
            <person name="Mittelman R."/>
            <person name="Mlenga V."/>
            <person name="Montmayeur A."/>
            <person name="Mulrain L."/>
            <person name="Navidi A."/>
            <person name="Naylor J."/>
            <person name="Negash T."/>
            <person name="Nguyen T."/>
            <person name="Nguyen N."/>
            <person name="Nicol R."/>
            <person name="Norbu C."/>
            <person name="Norbu N."/>
            <person name="Novod N."/>
            <person name="O'Neill B."/>
            <person name="Osman S."/>
            <person name="Markiewicz E."/>
            <person name="Oyono O.L."/>
            <person name="Patti C."/>
            <person name="Phunkhang P."/>
            <person name="Pierre F."/>
            <person name="Priest M."/>
            <person name="Raghuraman S."/>
            <person name="Rege F."/>
            <person name="Reyes R."/>
            <person name="Rise C."/>
            <person name="Rogov P."/>
            <person name="Ross K."/>
            <person name="Ryan E."/>
            <person name="Settipalli S."/>
            <person name="Shea T."/>
            <person name="Sherpa N."/>
            <person name="Shi L."/>
            <person name="Shih D."/>
            <person name="Sparrow T."/>
            <person name="Spaulding J."/>
            <person name="Stalker J."/>
            <person name="Stange-Thomann N."/>
            <person name="Stavropoulos S."/>
            <person name="Stone C."/>
            <person name="Strader C."/>
            <person name="Tesfaye S."/>
            <person name="Thomson T."/>
            <person name="Thoulutsang Y."/>
            <person name="Thoulutsang D."/>
            <person name="Topham K."/>
            <person name="Topping I."/>
            <person name="Tsamla T."/>
            <person name="Vassiliev H."/>
            <person name="Vo A."/>
            <person name="Wangchuk T."/>
            <person name="Wangdi T."/>
            <person name="Weiand M."/>
            <person name="Wilkinson J."/>
            <person name="Wilson A."/>
            <person name="Yadav S."/>
            <person name="Young G."/>
            <person name="Yu Q."/>
            <person name="Zembek L."/>
            <person name="Zhong D."/>
            <person name="Zimmer A."/>
            <person name="Zwirko Z."/>
            <person name="Jaffe D.B."/>
            <person name="Alvarez P."/>
            <person name="Brockman W."/>
            <person name="Butler J."/>
            <person name="Chin C."/>
            <person name="Gnerre S."/>
            <person name="Grabherr M."/>
            <person name="Kleber M."/>
            <person name="Mauceli E."/>
            <person name="MacCallum I."/>
        </authorList>
    </citation>
    <scope>NUCLEOTIDE SEQUENCE [LARGE SCALE GENOMIC DNA]</scope>
    <source>
        <strain evidence="11">Tucson 14024-0371.13</strain>
    </source>
</reference>